<feature type="region of interest" description="Disordered" evidence="1">
    <location>
        <begin position="1"/>
        <end position="30"/>
    </location>
</feature>
<reference evidence="2" key="2">
    <citation type="submission" date="2024-10" db="UniProtKB">
        <authorList>
            <consortium name="EnsemblProtists"/>
        </authorList>
    </citation>
    <scope>IDENTIFICATION</scope>
</reference>
<dbReference type="EnsemblProtists" id="EOD31605">
    <property type="protein sequence ID" value="EOD31605"/>
    <property type="gene ID" value="EMIHUDRAFT_231807"/>
</dbReference>
<dbReference type="PaxDb" id="2903-EOD31605"/>
<feature type="compositionally biased region" description="Acidic residues" evidence="1">
    <location>
        <begin position="321"/>
        <end position="330"/>
    </location>
</feature>
<dbReference type="HOGENOM" id="CLU_843170_0_0_1"/>
<proteinExistence type="predicted"/>
<keyword evidence="3" id="KW-1185">Reference proteome</keyword>
<dbReference type="AlphaFoldDB" id="A0A0D3K770"/>
<evidence type="ECO:0000313" key="3">
    <source>
        <dbReference type="Proteomes" id="UP000013827"/>
    </source>
</evidence>
<protein>
    <submittedName>
        <fullName evidence="2">Uncharacterized protein</fullName>
    </submittedName>
</protein>
<name>A0A0D3K770_EMIH1</name>
<sequence length="330" mass="34782">MPGAEKKTRKEKAAVAAKGRAAPGVNKYMPDQSRNAHASIAASSGAQKLLKRAALLQTLLARKESAETRIRLAEIWIELNQSKYHGAARETLETCLKLDPGDAMCARRVLAPLLLSFGEHEAAAALLAQYSNDTSAVMLCCGLLLSLAEHAEAEGEEEEEESQARADSAFERLFACNWQACALLAATARGESPIPEQTVSELREARIAKLASAGGWPEVGGVSEAILLSEVFSGCAGGAGEEEEAEGTSEDAWPGLEGAAVWLSAMTLGKEESEGGKEVGAASSSSSAPKRGRADFEAWREAKRARLAEKLARMPPGGAVSDEEGSDEGE</sequence>
<dbReference type="KEGG" id="ehx:EMIHUDRAFT_231807"/>
<dbReference type="GeneID" id="17276878"/>
<dbReference type="RefSeq" id="XP_005784034.1">
    <property type="nucleotide sequence ID" value="XM_005783977.1"/>
</dbReference>
<feature type="compositionally biased region" description="Basic and acidic residues" evidence="1">
    <location>
        <begin position="292"/>
        <end position="312"/>
    </location>
</feature>
<evidence type="ECO:0000313" key="2">
    <source>
        <dbReference type="EnsemblProtists" id="EOD31605"/>
    </source>
</evidence>
<reference evidence="3" key="1">
    <citation type="journal article" date="2013" name="Nature">
        <title>Pan genome of the phytoplankton Emiliania underpins its global distribution.</title>
        <authorList>
            <person name="Read B.A."/>
            <person name="Kegel J."/>
            <person name="Klute M.J."/>
            <person name="Kuo A."/>
            <person name="Lefebvre S.C."/>
            <person name="Maumus F."/>
            <person name="Mayer C."/>
            <person name="Miller J."/>
            <person name="Monier A."/>
            <person name="Salamov A."/>
            <person name="Young J."/>
            <person name="Aguilar M."/>
            <person name="Claverie J.M."/>
            <person name="Frickenhaus S."/>
            <person name="Gonzalez K."/>
            <person name="Herman E.K."/>
            <person name="Lin Y.C."/>
            <person name="Napier J."/>
            <person name="Ogata H."/>
            <person name="Sarno A.F."/>
            <person name="Shmutz J."/>
            <person name="Schroeder D."/>
            <person name="de Vargas C."/>
            <person name="Verret F."/>
            <person name="von Dassow P."/>
            <person name="Valentin K."/>
            <person name="Van de Peer Y."/>
            <person name="Wheeler G."/>
            <person name="Dacks J.B."/>
            <person name="Delwiche C.F."/>
            <person name="Dyhrman S.T."/>
            <person name="Glockner G."/>
            <person name="John U."/>
            <person name="Richards T."/>
            <person name="Worden A.Z."/>
            <person name="Zhang X."/>
            <person name="Grigoriev I.V."/>
            <person name="Allen A.E."/>
            <person name="Bidle K."/>
            <person name="Borodovsky M."/>
            <person name="Bowler C."/>
            <person name="Brownlee C."/>
            <person name="Cock J.M."/>
            <person name="Elias M."/>
            <person name="Gladyshev V.N."/>
            <person name="Groth M."/>
            <person name="Guda C."/>
            <person name="Hadaegh A."/>
            <person name="Iglesias-Rodriguez M.D."/>
            <person name="Jenkins J."/>
            <person name="Jones B.M."/>
            <person name="Lawson T."/>
            <person name="Leese F."/>
            <person name="Lindquist E."/>
            <person name="Lobanov A."/>
            <person name="Lomsadze A."/>
            <person name="Malik S.B."/>
            <person name="Marsh M.E."/>
            <person name="Mackinder L."/>
            <person name="Mock T."/>
            <person name="Mueller-Roeber B."/>
            <person name="Pagarete A."/>
            <person name="Parker M."/>
            <person name="Probert I."/>
            <person name="Quesneville H."/>
            <person name="Raines C."/>
            <person name="Rensing S.A."/>
            <person name="Riano-Pachon D.M."/>
            <person name="Richier S."/>
            <person name="Rokitta S."/>
            <person name="Shiraiwa Y."/>
            <person name="Soanes D.M."/>
            <person name="van der Giezen M."/>
            <person name="Wahlund T.M."/>
            <person name="Williams B."/>
            <person name="Wilson W."/>
            <person name="Wolfe G."/>
            <person name="Wurch L.L."/>
        </authorList>
    </citation>
    <scope>NUCLEOTIDE SEQUENCE</scope>
</reference>
<evidence type="ECO:0000256" key="1">
    <source>
        <dbReference type="SAM" id="MobiDB-lite"/>
    </source>
</evidence>
<feature type="compositionally biased region" description="Basic and acidic residues" evidence="1">
    <location>
        <begin position="1"/>
        <end position="13"/>
    </location>
</feature>
<dbReference type="Proteomes" id="UP000013827">
    <property type="component" value="Unassembled WGS sequence"/>
</dbReference>
<feature type="compositionally biased region" description="Low complexity" evidence="1">
    <location>
        <begin position="279"/>
        <end position="288"/>
    </location>
</feature>
<organism evidence="2 3">
    <name type="scientific">Emiliania huxleyi (strain CCMP1516)</name>
    <dbReference type="NCBI Taxonomy" id="280463"/>
    <lineage>
        <taxon>Eukaryota</taxon>
        <taxon>Haptista</taxon>
        <taxon>Haptophyta</taxon>
        <taxon>Prymnesiophyceae</taxon>
        <taxon>Isochrysidales</taxon>
        <taxon>Noelaerhabdaceae</taxon>
        <taxon>Emiliania</taxon>
    </lineage>
</organism>
<feature type="region of interest" description="Disordered" evidence="1">
    <location>
        <begin position="268"/>
        <end position="330"/>
    </location>
</feature>
<accession>A0A0D3K770</accession>